<feature type="region of interest" description="Disordered" evidence="1">
    <location>
        <begin position="151"/>
        <end position="261"/>
    </location>
</feature>
<organism evidence="2 3">
    <name type="scientific">Sparassis crispa</name>
    <dbReference type="NCBI Taxonomy" id="139825"/>
    <lineage>
        <taxon>Eukaryota</taxon>
        <taxon>Fungi</taxon>
        <taxon>Dikarya</taxon>
        <taxon>Basidiomycota</taxon>
        <taxon>Agaricomycotina</taxon>
        <taxon>Agaricomycetes</taxon>
        <taxon>Polyporales</taxon>
        <taxon>Sparassidaceae</taxon>
        <taxon>Sparassis</taxon>
    </lineage>
</organism>
<evidence type="ECO:0000313" key="2">
    <source>
        <dbReference type="EMBL" id="GBE88736.1"/>
    </source>
</evidence>
<gene>
    <name evidence="2" type="ORF">SCP_1401410</name>
</gene>
<dbReference type="GeneID" id="38785653"/>
<proteinExistence type="predicted"/>
<dbReference type="AlphaFoldDB" id="A0A401H2R1"/>
<evidence type="ECO:0000313" key="3">
    <source>
        <dbReference type="Proteomes" id="UP000287166"/>
    </source>
</evidence>
<feature type="compositionally biased region" description="Low complexity" evidence="1">
    <location>
        <begin position="153"/>
        <end position="165"/>
    </location>
</feature>
<dbReference type="Proteomes" id="UP000287166">
    <property type="component" value="Unassembled WGS sequence"/>
</dbReference>
<feature type="compositionally biased region" description="Basic and acidic residues" evidence="1">
    <location>
        <begin position="241"/>
        <end position="259"/>
    </location>
</feature>
<keyword evidence="3" id="KW-1185">Reference proteome</keyword>
<dbReference type="InParanoid" id="A0A401H2R1"/>
<protein>
    <submittedName>
        <fullName evidence="2">Uncharacterized protein</fullName>
    </submittedName>
</protein>
<dbReference type="RefSeq" id="XP_027619649.1">
    <property type="nucleotide sequence ID" value="XM_027763848.1"/>
</dbReference>
<name>A0A401H2R1_9APHY</name>
<comment type="caution">
    <text evidence="2">The sequence shown here is derived from an EMBL/GenBank/DDBJ whole genome shotgun (WGS) entry which is preliminary data.</text>
</comment>
<sequence>MSTTRKITAVVKVHFNEHGLDDRMVPGFRWSQMVPISATVMTIELYIPYWSMADLRAGRDTGFEKGVGLSLRPLQRLERRFSGVLISEMVVHRRDGRVRPPIMIANDLMPDAAKYGSPAFKYEKCPMEWATVVETFVHGVVIKIAAGEDDFRTGSSSASTTPSSTNGRHALEDKESGESEAAPPRPAPWNDTPKVPSSAPTANAPSKSRKRARDDEPSTETEAALPHKKARTRIAMVPTSRENRRSERTTSRKSNERTRAGAARIAGRLTTKATEVATTRATATTNVHTMTVPVVPPMPLPFMAPQPIYYGPASAAVTPMPPQFVAPQPVHHRYPITSMSAIGAGPSRWFPNQVAPAQQFRPVRPAASLAGMPSVAVDWEPRRPTTYAHTTWTMPPSPTGFSQLPNIARSLRSRDMRESAAPPPPPTDAAYEWMPAPPQTHEALPSGLHAHASAIVPAPLVLPGSPIVLPQEFDVNEFGGGEFGPFTDAYLSALGVGMTGTSNPTTGSSL</sequence>
<evidence type="ECO:0000256" key="1">
    <source>
        <dbReference type="SAM" id="MobiDB-lite"/>
    </source>
</evidence>
<dbReference type="EMBL" id="BFAD01000014">
    <property type="protein sequence ID" value="GBE88736.1"/>
    <property type="molecule type" value="Genomic_DNA"/>
</dbReference>
<reference evidence="2 3" key="1">
    <citation type="journal article" date="2018" name="Sci. Rep.">
        <title>Genome sequence of the cauliflower mushroom Sparassis crispa (Hanabiratake) and its association with beneficial usage.</title>
        <authorList>
            <person name="Kiyama R."/>
            <person name="Furutani Y."/>
            <person name="Kawaguchi K."/>
            <person name="Nakanishi T."/>
        </authorList>
    </citation>
    <scope>NUCLEOTIDE SEQUENCE [LARGE SCALE GENOMIC DNA]</scope>
</reference>
<accession>A0A401H2R1</accession>